<keyword evidence="3" id="KW-1185">Reference proteome</keyword>
<dbReference type="Proteomes" id="UP000218209">
    <property type="component" value="Unassembled WGS sequence"/>
</dbReference>
<reference evidence="2 3" key="1">
    <citation type="submission" date="2017-03" db="EMBL/GenBank/DDBJ databases">
        <title>WGS assembly of Porphyra umbilicalis.</title>
        <authorList>
            <person name="Brawley S.H."/>
            <person name="Blouin N.A."/>
            <person name="Ficko-Blean E."/>
            <person name="Wheeler G.L."/>
            <person name="Lohr M."/>
            <person name="Goodson H.V."/>
            <person name="Jenkins J.W."/>
            <person name="Blaby-Haas C.E."/>
            <person name="Helliwell K.E."/>
            <person name="Chan C."/>
            <person name="Marriage T."/>
            <person name="Bhattacharya D."/>
            <person name="Klein A.S."/>
            <person name="Badis Y."/>
            <person name="Brodie J."/>
            <person name="Cao Y."/>
            <person name="Collen J."/>
            <person name="Dittami S.M."/>
            <person name="Gachon C.M."/>
            <person name="Green B.R."/>
            <person name="Karpowicz S."/>
            <person name="Kim J.W."/>
            <person name="Kudahl U."/>
            <person name="Lin S."/>
            <person name="Michel G."/>
            <person name="Mittag M."/>
            <person name="Olson B.J."/>
            <person name="Pangilinan J."/>
            <person name="Peng Y."/>
            <person name="Qiu H."/>
            <person name="Shu S."/>
            <person name="Singer J.T."/>
            <person name="Smith A.G."/>
            <person name="Sprecher B.N."/>
            <person name="Wagner V."/>
            <person name="Wang W."/>
            <person name="Wang Z.-Y."/>
            <person name="Yan J."/>
            <person name="Yarish C."/>
            <person name="Zoeuner-Riek S."/>
            <person name="Zhuang Y."/>
            <person name="Zou Y."/>
            <person name="Lindquist E.A."/>
            <person name="Grimwood J."/>
            <person name="Barry K."/>
            <person name="Rokhsar D.S."/>
            <person name="Schmutz J."/>
            <person name="Stiller J.W."/>
            <person name="Grossman A.R."/>
            <person name="Prochnik S.E."/>
        </authorList>
    </citation>
    <scope>NUCLEOTIDE SEQUENCE [LARGE SCALE GENOMIC DNA]</scope>
    <source>
        <strain evidence="2">4086291</strain>
    </source>
</reference>
<proteinExistence type="predicted"/>
<dbReference type="EMBL" id="KV918838">
    <property type="protein sequence ID" value="OSX77449.1"/>
    <property type="molecule type" value="Genomic_DNA"/>
</dbReference>
<feature type="compositionally biased region" description="Low complexity" evidence="1">
    <location>
        <begin position="140"/>
        <end position="163"/>
    </location>
</feature>
<protein>
    <submittedName>
        <fullName evidence="2">Uncharacterized protein</fullName>
    </submittedName>
</protein>
<feature type="region of interest" description="Disordered" evidence="1">
    <location>
        <begin position="133"/>
        <end position="233"/>
    </location>
</feature>
<feature type="compositionally biased region" description="Low complexity" evidence="1">
    <location>
        <begin position="202"/>
        <end position="233"/>
    </location>
</feature>
<feature type="compositionally biased region" description="Low complexity" evidence="1">
    <location>
        <begin position="170"/>
        <end position="181"/>
    </location>
</feature>
<name>A0A1X6P967_PORUM</name>
<gene>
    <name evidence="2" type="ORF">BU14_0148s0025</name>
</gene>
<feature type="region of interest" description="Disordered" evidence="1">
    <location>
        <begin position="286"/>
        <end position="315"/>
    </location>
</feature>
<sequence>MDVGATATATATAPAAAAAAAPDTARAPGGGAPPAATETERLLSRVGSAARGCPRGVPNGWPAERMQEGGTSPTAGGGEPAPAAAPPPGRAVVAAAVATMGGRAVLDVAAAAPGRVACRSSWRPPCFAKTSLSCTRPTRRPFTTGPRPATRRPTTAASSSSPRCHPPPTVGAVATTVRTGRLPPPPPVGTAPSTRATSWMGPSLPSPCSTSSPAACRPSTSFTPPRTGTCRSGPCRRCRRLRTRPPWRRFAPTSATTTWAFTSTDAQRWPIRAPTCRLSCCAKRRARGCPSPTRCGGWGPTGGRRSTSARRRAPP</sequence>
<evidence type="ECO:0000313" key="3">
    <source>
        <dbReference type="Proteomes" id="UP000218209"/>
    </source>
</evidence>
<accession>A0A1X6P967</accession>
<evidence type="ECO:0000256" key="1">
    <source>
        <dbReference type="SAM" id="MobiDB-lite"/>
    </source>
</evidence>
<dbReference type="AlphaFoldDB" id="A0A1X6P967"/>
<organism evidence="2 3">
    <name type="scientific">Porphyra umbilicalis</name>
    <name type="common">Purple laver</name>
    <name type="synonym">Red alga</name>
    <dbReference type="NCBI Taxonomy" id="2786"/>
    <lineage>
        <taxon>Eukaryota</taxon>
        <taxon>Rhodophyta</taxon>
        <taxon>Bangiophyceae</taxon>
        <taxon>Bangiales</taxon>
        <taxon>Bangiaceae</taxon>
        <taxon>Porphyra</taxon>
    </lineage>
</organism>
<feature type="compositionally biased region" description="Low complexity" evidence="1">
    <location>
        <begin position="1"/>
        <end position="37"/>
    </location>
</feature>
<feature type="region of interest" description="Disordered" evidence="1">
    <location>
        <begin position="1"/>
        <end position="88"/>
    </location>
</feature>
<evidence type="ECO:0000313" key="2">
    <source>
        <dbReference type="EMBL" id="OSX77449.1"/>
    </source>
</evidence>